<reference evidence="1 2" key="1">
    <citation type="submission" date="2019-03" db="EMBL/GenBank/DDBJ databases">
        <title>Genomic Encyclopedia of Type Strains, Phase IV (KMG-IV): sequencing the most valuable type-strain genomes for metagenomic binning, comparative biology and taxonomic classification.</title>
        <authorList>
            <person name="Goeker M."/>
        </authorList>
    </citation>
    <scope>NUCLEOTIDE SEQUENCE [LARGE SCALE GENOMIC DNA]</scope>
    <source>
        <strain evidence="1 2">DSM 100059</strain>
    </source>
</reference>
<dbReference type="InterPro" id="IPR046038">
    <property type="entry name" value="DUF5996"/>
</dbReference>
<dbReference type="AlphaFoldDB" id="A0A4R8DM95"/>
<protein>
    <recommendedName>
        <fullName evidence="3">Ava_C0101 and related proteins</fullName>
    </recommendedName>
</protein>
<evidence type="ECO:0008006" key="3">
    <source>
        <dbReference type="Google" id="ProtNLM"/>
    </source>
</evidence>
<sequence length="307" mass="34968">MTPWPLLNFDRYRDTLETVHLWTQIVGKIRLRQMPWLNHSWHVTLYVNPRGLTTGTMPYTGGTFEILMDFVGHEVKVATNDGATRSIPLYPRSVADFYASLLDMLHNLGIDVRIFGKPNEIAGAIPFAEDHLHASYDKQEMHLLFQALAKTDVVFNRFRAGFRGKVSPIHFFWGAFDLAVTRFSGRKAPIHPGGMPNIPDDVMQEAYSHEVSSCGFWPGSGDFPTPVFYSYCYPTPPDFGRQPVEPSEAYYSEAMGEFFLPYEAVRQSTDPEATLMRFLKATYRAAAVTGHWDESLECDLTHYKRPL</sequence>
<dbReference type="EMBL" id="SODV01000001">
    <property type="protein sequence ID" value="TDW99091.1"/>
    <property type="molecule type" value="Genomic_DNA"/>
</dbReference>
<keyword evidence="2" id="KW-1185">Reference proteome</keyword>
<evidence type="ECO:0000313" key="1">
    <source>
        <dbReference type="EMBL" id="TDW99091.1"/>
    </source>
</evidence>
<evidence type="ECO:0000313" key="2">
    <source>
        <dbReference type="Proteomes" id="UP000294498"/>
    </source>
</evidence>
<organism evidence="1 2">
    <name type="scientific">Dinghuibacter silviterrae</name>
    <dbReference type="NCBI Taxonomy" id="1539049"/>
    <lineage>
        <taxon>Bacteria</taxon>
        <taxon>Pseudomonadati</taxon>
        <taxon>Bacteroidota</taxon>
        <taxon>Chitinophagia</taxon>
        <taxon>Chitinophagales</taxon>
        <taxon>Chitinophagaceae</taxon>
        <taxon>Dinghuibacter</taxon>
    </lineage>
</organism>
<accession>A0A4R8DM95</accession>
<gene>
    <name evidence="1" type="ORF">EDB95_0099</name>
</gene>
<dbReference type="Pfam" id="PF19459">
    <property type="entry name" value="DUF5996"/>
    <property type="match status" value="1"/>
</dbReference>
<dbReference type="RefSeq" id="WP_133989515.1">
    <property type="nucleotide sequence ID" value="NZ_SODV01000001.1"/>
</dbReference>
<dbReference type="Proteomes" id="UP000294498">
    <property type="component" value="Unassembled WGS sequence"/>
</dbReference>
<dbReference type="OrthoDB" id="9800945at2"/>
<name>A0A4R8DM95_9BACT</name>
<comment type="caution">
    <text evidence="1">The sequence shown here is derived from an EMBL/GenBank/DDBJ whole genome shotgun (WGS) entry which is preliminary data.</text>
</comment>
<proteinExistence type="predicted"/>